<dbReference type="InterPro" id="IPR043502">
    <property type="entry name" value="DNA/RNA_pol_sf"/>
</dbReference>
<dbReference type="EMBL" id="RQYS01000018">
    <property type="protein sequence ID" value="RRD62051.1"/>
    <property type="molecule type" value="Genomic_DNA"/>
</dbReference>
<dbReference type="GO" id="GO:0003723">
    <property type="term" value="F:RNA binding"/>
    <property type="evidence" value="ECO:0007669"/>
    <property type="project" value="InterPro"/>
</dbReference>
<dbReference type="Proteomes" id="UP000278609">
    <property type="component" value="Unassembled WGS sequence"/>
</dbReference>
<evidence type="ECO:0000313" key="14">
    <source>
        <dbReference type="Proteomes" id="UP000279860"/>
    </source>
</evidence>
<evidence type="ECO:0000256" key="9">
    <source>
        <dbReference type="ARBA" id="ARBA00048173"/>
    </source>
</evidence>
<dbReference type="PANTHER" id="PTHR34047:SF7">
    <property type="entry name" value="RNA-DIRECTED DNA POLYMERASE"/>
    <property type="match status" value="1"/>
</dbReference>
<evidence type="ECO:0000256" key="6">
    <source>
        <dbReference type="ARBA" id="ARBA00022918"/>
    </source>
</evidence>
<dbReference type="Gene3D" id="3.30.70.270">
    <property type="match status" value="1"/>
</dbReference>
<dbReference type="EC" id="2.7.7.49" evidence="1"/>
<keyword evidence="4" id="KW-0479">Metal-binding</keyword>
<name>A0A3P1XUA3_TANFO</name>
<evidence type="ECO:0000256" key="3">
    <source>
        <dbReference type="ARBA" id="ARBA00022695"/>
    </source>
</evidence>
<keyword evidence="6 11" id="KW-0695">RNA-directed DNA polymerase</keyword>
<organism evidence="11 13">
    <name type="scientific">Tannerella forsythia</name>
    <name type="common">Bacteroides forsythus</name>
    <dbReference type="NCBI Taxonomy" id="28112"/>
    <lineage>
        <taxon>Bacteria</taxon>
        <taxon>Pseudomonadati</taxon>
        <taxon>Bacteroidota</taxon>
        <taxon>Bacteroidia</taxon>
        <taxon>Bacteroidales</taxon>
        <taxon>Tannerellaceae</taxon>
        <taxon>Tannerella</taxon>
    </lineage>
</organism>
<dbReference type="Gene3D" id="3.10.10.10">
    <property type="entry name" value="HIV Type 1 Reverse Transcriptase, subunit A, domain 1"/>
    <property type="match status" value="1"/>
</dbReference>
<evidence type="ECO:0000256" key="2">
    <source>
        <dbReference type="ARBA" id="ARBA00022679"/>
    </source>
</evidence>
<reference evidence="13 14" key="1">
    <citation type="submission" date="2018-11" db="EMBL/GenBank/DDBJ databases">
        <title>Genomes From Bacteria Associated with the Canine Oral Cavity: a Test Case for Automated Genome-Based Taxonomic Assignment.</title>
        <authorList>
            <person name="Coil D.A."/>
            <person name="Jospin G."/>
            <person name="Darling A.E."/>
            <person name="Wallis C."/>
            <person name="Davis I.J."/>
            <person name="Harris S."/>
            <person name="Eisen J.A."/>
            <person name="Holcombe L.J."/>
            <person name="O'Flynn C."/>
        </authorList>
    </citation>
    <scope>NUCLEOTIDE SEQUENCE [LARGE SCALE GENOMIC DNA]</scope>
    <source>
        <strain evidence="12 14">OH1426_COT-023</strain>
        <strain evidence="11 13">OH2617_COT-023</strain>
    </source>
</reference>
<protein>
    <recommendedName>
        <fullName evidence="1">RNA-directed DNA polymerase</fullName>
        <ecNumber evidence="1">2.7.7.49</ecNumber>
    </recommendedName>
</protein>
<gene>
    <name evidence="11" type="ORF">EII40_05140</name>
    <name evidence="12" type="ORF">EII41_07340</name>
</gene>
<dbReference type="InterPro" id="IPR000477">
    <property type="entry name" value="RT_dom"/>
</dbReference>
<dbReference type="EMBL" id="RQYN01000023">
    <property type="protein sequence ID" value="RRD74875.1"/>
    <property type="molecule type" value="Genomic_DNA"/>
</dbReference>
<evidence type="ECO:0000259" key="10">
    <source>
        <dbReference type="PROSITE" id="PS50878"/>
    </source>
</evidence>
<evidence type="ECO:0000256" key="7">
    <source>
        <dbReference type="ARBA" id="ARBA00023118"/>
    </source>
</evidence>
<comment type="caution">
    <text evidence="11">The sequence shown here is derived from an EMBL/GenBank/DDBJ whole genome shotgun (WGS) entry which is preliminary data.</text>
</comment>
<keyword evidence="7" id="KW-0051">Antiviral defense</keyword>
<dbReference type="InterPro" id="IPR043128">
    <property type="entry name" value="Rev_trsase/Diguanyl_cyclase"/>
</dbReference>
<dbReference type="InterPro" id="IPR051083">
    <property type="entry name" value="GrpII_Intron_Splice-Mob/Def"/>
</dbReference>
<keyword evidence="3" id="KW-0548">Nucleotidyltransferase</keyword>
<dbReference type="SUPFAM" id="SSF56672">
    <property type="entry name" value="DNA/RNA polymerases"/>
    <property type="match status" value="1"/>
</dbReference>
<sequence length="359" mass="40760">MTVILVTILIFICGMILLIIREKKKEKDLLNRHLPNDNSFRNGSVFYHTGICRQAVYDPEALKWCATFLNIGEKELSSFLHHPSEWYSLFWLAKRGGGYRMIAAPKKELKAVHRTIYEKILINSEIHPSATGFRRNKSIVENVRPHLGNAQVLKVDIHDFFGSIRKHTVRRTFKQLGYESGVAKILAALCCKSGRLPQGAPTSPALSNIIVAGMDEQLAAISRSVGLTYTRYADDLTFSGNLSSHHAFLAQVEKVVAEHKFALNRKKTRFLDMSHRKIITGISVSSGTKLTIPKVFRREIRKQVYHVLTKGLAEHQKYIGSSDPAYLKRLIGRLSYWHAVEPDNTYVIRSLKALKELNH</sequence>
<dbReference type="GO" id="GO:0051607">
    <property type="term" value="P:defense response to virus"/>
    <property type="evidence" value="ECO:0007669"/>
    <property type="project" value="UniProtKB-KW"/>
</dbReference>
<evidence type="ECO:0000256" key="8">
    <source>
        <dbReference type="ARBA" id="ARBA00034120"/>
    </source>
</evidence>
<dbReference type="CDD" id="cd03487">
    <property type="entry name" value="RT_Bac_retron_II"/>
    <property type="match status" value="1"/>
</dbReference>
<dbReference type="AlphaFoldDB" id="A0A3P1XUA3"/>
<dbReference type="RefSeq" id="WP_124751208.1">
    <property type="nucleotide sequence ID" value="NZ_RQYN01000023.1"/>
</dbReference>
<dbReference type="GO" id="GO:0046872">
    <property type="term" value="F:metal ion binding"/>
    <property type="evidence" value="ECO:0007669"/>
    <property type="project" value="UniProtKB-KW"/>
</dbReference>
<proteinExistence type="inferred from homology"/>
<dbReference type="PROSITE" id="PS50878">
    <property type="entry name" value="RT_POL"/>
    <property type="match status" value="1"/>
</dbReference>
<dbReference type="InterPro" id="IPR000123">
    <property type="entry name" value="Reverse_transcriptase_msDNA"/>
</dbReference>
<feature type="domain" description="Reverse transcriptase" evidence="10">
    <location>
        <begin position="73"/>
        <end position="284"/>
    </location>
</feature>
<evidence type="ECO:0000313" key="11">
    <source>
        <dbReference type="EMBL" id="RRD62051.1"/>
    </source>
</evidence>
<dbReference type="PANTHER" id="PTHR34047">
    <property type="entry name" value="NUCLEAR INTRON MATURASE 1, MITOCHONDRIAL-RELATED"/>
    <property type="match status" value="1"/>
</dbReference>
<dbReference type="PRINTS" id="PR00866">
    <property type="entry name" value="RNADNAPOLMS"/>
</dbReference>
<keyword evidence="5" id="KW-0460">Magnesium</keyword>
<dbReference type="OrthoDB" id="9780724at2"/>
<evidence type="ECO:0000256" key="1">
    <source>
        <dbReference type="ARBA" id="ARBA00012493"/>
    </source>
</evidence>
<keyword evidence="2" id="KW-0808">Transferase</keyword>
<evidence type="ECO:0000256" key="5">
    <source>
        <dbReference type="ARBA" id="ARBA00022842"/>
    </source>
</evidence>
<dbReference type="Pfam" id="PF00078">
    <property type="entry name" value="RVT_1"/>
    <property type="match status" value="1"/>
</dbReference>
<comment type="catalytic activity">
    <reaction evidence="9">
        <text>DNA(n) + a 2'-deoxyribonucleoside 5'-triphosphate = DNA(n+1) + diphosphate</text>
        <dbReference type="Rhea" id="RHEA:22508"/>
        <dbReference type="Rhea" id="RHEA-COMP:17339"/>
        <dbReference type="Rhea" id="RHEA-COMP:17340"/>
        <dbReference type="ChEBI" id="CHEBI:33019"/>
        <dbReference type="ChEBI" id="CHEBI:61560"/>
        <dbReference type="ChEBI" id="CHEBI:173112"/>
        <dbReference type="EC" id="2.7.7.49"/>
    </reaction>
</comment>
<evidence type="ECO:0000313" key="12">
    <source>
        <dbReference type="EMBL" id="RRD74875.1"/>
    </source>
</evidence>
<evidence type="ECO:0000313" key="13">
    <source>
        <dbReference type="Proteomes" id="UP000278609"/>
    </source>
</evidence>
<dbReference type="NCBIfam" id="NF038233">
    <property type="entry name" value="retron_St85_RT"/>
    <property type="match status" value="1"/>
</dbReference>
<dbReference type="GO" id="GO:0003964">
    <property type="term" value="F:RNA-directed DNA polymerase activity"/>
    <property type="evidence" value="ECO:0007669"/>
    <property type="project" value="UniProtKB-KW"/>
</dbReference>
<accession>A0A3P1XUA3</accession>
<comment type="similarity">
    <text evidence="8">Belongs to the bacterial reverse transcriptase family.</text>
</comment>
<dbReference type="Proteomes" id="UP000279860">
    <property type="component" value="Unassembled WGS sequence"/>
</dbReference>
<evidence type="ECO:0000256" key="4">
    <source>
        <dbReference type="ARBA" id="ARBA00022723"/>
    </source>
</evidence>